<evidence type="ECO:0000313" key="3">
    <source>
        <dbReference type="Proteomes" id="UP000593567"/>
    </source>
</evidence>
<dbReference type="PANTHER" id="PTHR16442:SF1">
    <property type="entry name" value="RING FINGER PROTEIN 17"/>
    <property type="match status" value="1"/>
</dbReference>
<dbReference type="OrthoDB" id="341421at2759"/>
<dbReference type="Pfam" id="PF00567">
    <property type="entry name" value="TUDOR"/>
    <property type="match status" value="1"/>
</dbReference>
<dbReference type="SMART" id="SM00333">
    <property type="entry name" value="TUDOR"/>
    <property type="match status" value="1"/>
</dbReference>
<dbReference type="PROSITE" id="PS50304">
    <property type="entry name" value="TUDOR"/>
    <property type="match status" value="1"/>
</dbReference>
<dbReference type="InterPro" id="IPR002999">
    <property type="entry name" value="Tudor"/>
</dbReference>
<proteinExistence type="predicted"/>
<organism evidence="2 3">
    <name type="scientific">Bugula neritina</name>
    <name type="common">Brown bryozoan</name>
    <name type="synonym">Sertularia neritina</name>
    <dbReference type="NCBI Taxonomy" id="10212"/>
    <lineage>
        <taxon>Eukaryota</taxon>
        <taxon>Metazoa</taxon>
        <taxon>Spiralia</taxon>
        <taxon>Lophotrochozoa</taxon>
        <taxon>Bryozoa</taxon>
        <taxon>Gymnolaemata</taxon>
        <taxon>Cheilostomatida</taxon>
        <taxon>Flustrina</taxon>
        <taxon>Buguloidea</taxon>
        <taxon>Bugulidae</taxon>
        <taxon>Bugula</taxon>
    </lineage>
</organism>
<dbReference type="Gene3D" id="2.30.30.140">
    <property type="match status" value="1"/>
</dbReference>
<dbReference type="Gene3D" id="2.40.50.90">
    <property type="match status" value="1"/>
</dbReference>
<gene>
    <name evidence="2" type="ORF">EB796_009667</name>
</gene>
<feature type="domain" description="Tudor" evidence="1">
    <location>
        <begin position="29"/>
        <end position="87"/>
    </location>
</feature>
<accession>A0A7J7K377</accession>
<dbReference type="InterPro" id="IPR035437">
    <property type="entry name" value="SNase_OB-fold_sf"/>
</dbReference>
<dbReference type="PANTHER" id="PTHR16442">
    <property type="entry name" value="RING FINGER PROTEIN 17"/>
    <property type="match status" value="1"/>
</dbReference>
<comment type="caution">
    <text evidence="2">The sequence shown here is derived from an EMBL/GenBank/DDBJ whole genome shotgun (WGS) entry which is preliminary data.</text>
</comment>
<dbReference type="SUPFAM" id="SSF63748">
    <property type="entry name" value="Tudor/PWWP/MBT"/>
    <property type="match status" value="1"/>
</dbReference>
<name>A0A7J7K377_BUGNE</name>
<dbReference type="Proteomes" id="UP000593567">
    <property type="component" value="Unassembled WGS sequence"/>
</dbReference>
<protein>
    <submittedName>
        <fullName evidence="2">Tud</fullName>
    </submittedName>
</protein>
<dbReference type="EMBL" id="VXIV02001541">
    <property type="protein sequence ID" value="KAF6032026.1"/>
    <property type="molecule type" value="Genomic_DNA"/>
</dbReference>
<evidence type="ECO:0000313" key="2">
    <source>
        <dbReference type="EMBL" id="KAF6032026.1"/>
    </source>
</evidence>
<evidence type="ECO:0000259" key="1">
    <source>
        <dbReference type="PROSITE" id="PS50304"/>
    </source>
</evidence>
<dbReference type="AlphaFoldDB" id="A0A7J7K377"/>
<reference evidence="2" key="1">
    <citation type="submission" date="2020-06" db="EMBL/GenBank/DDBJ databases">
        <title>Draft genome of Bugula neritina, a colonial animal packing powerful symbionts and potential medicines.</title>
        <authorList>
            <person name="Rayko M."/>
        </authorList>
    </citation>
    <scope>NUCLEOTIDE SEQUENCE [LARGE SCALE GENOMIC DNA]</scope>
    <source>
        <strain evidence="2">Kwan_BN1</strain>
    </source>
</reference>
<keyword evidence="3" id="KW-1185">Reference proteome</keyword>
<sequence length="174" mass="18770">MAVKGNWRLCLRLLKSLKYSADNTRPLSDPTVGMPCIAKYPADNNYYRAEVVSLDATSCTVTFVDYGNTESIAAGDIYPCCPSLAEIPCQALKCSLLGISPASGMEWSPESGTVMESSMQDGATCTFLARHGDKFLVKMCQSEGLSLVDVLVQSNLAKPNAKRSQASDRSQDLV</sequence>